<dbReference type="InterPro" id="IPR009008">
    <property type="entry name" value="Val/Leu/Ile-tRNA-synth_edit"/>
</dbReference>
<dbReference type="SUPFAM" id="SSF52374">
    <property type="entry name" value="Nucleotidylyl transferase"/>
    <property type="match status" value="1"/>
</dbReference>
<evidence type="ECO:0000256" key="13">
    <source>
        <dbReference type="RuleBase" id="RU363035"/>
    </source>
</evidence>
<dbReference type="STRING" id="66420.A0A194PNE2"/>
<keyword evidence="19" id="KW-1185">Reference proteome</keyword>
<feature type="domain" description="Aminoacyl-tRNA synthetase class Ia" evidence="15">
    <location>
        <begin position="43"/>
        <end position="237"/>
    </location>
</feature>
<keyword evidence="5 13" id="KW-0436">Ligase</keyword>
<keyword evidence="8 13" id="KW-0648">Protein biosynthesis</keyword>
<evidence type="ECO:0000259" key="17">
    <source>
        <dbReference type="Pfam" id="PF09745"/>
    </source>
</evidence>
<dbReference type="FunFam" id="3.40.50.620:FF:000100">
    <property type="entry name" value="probable leucine--tRNA ligase, mitochondrial"/>
    <property type="match status" value="1"/>
</dbReference>
<dbReference type="PANTHER" id="PTHR43740:SF2">
    <property type="entry name" value="LEUCINE--TRNA LIGASE, MITOCHONDRIAL"/>
    <property type="match status" value="1"/>
</dbReference>
<reference evidence="18 19" key="1">
    <citation type="journal article" date="2015" name="Nat. Commun.">
        <title>Outbred genome sequencing and CRISPR/Cas9 gene editing in butterflies.</title>
        <authorList>
            <person name="Li X."/>
            <person name="Fan D."/>
            <person name="Zhang W."/>
            <person name="Liu G."/>
            <person name="Zhang L."/>
            <person name="Zhao L."/>
            <person name="Fang X."/>
            <person name="Chen L."/>
            <person name="Dong Y."/>
            <person name="Chen Y."/>
            <person name="Ding Y."/>
            <person name="Zhao R."/>
            <person name="Feng M."/>
            <person name="Zhu Y."/>
            <person name="Feng Y."/>
            <person name="Jiang X."/>
            <person name="Zhu D."/>
            <person name="Xiang H."/>
            <person name="Feng X."/>
            <person name="Li S."/>
            <person name="Wang J."/>
            <person name="Zhang G."/>
            <person name="Kronforst M.R."/>
            <person name="Wang W."/>
        </authorList>
    </citation>
    <scope>NUCLEOTIDE SEQUENCE [LARGE SCALE GENOMIC DNA]</scope>
    <source>
        <strain evidence="18">Ya'a_city_454_Px</strain>
        <tissue evidence="18">Whole body</tissue>
    </source>
</reference>
<evidence type="ECO:0000313" key="18">
    <source>
        <dbReference type="EMBL" id="KPI94837.1"/>
    </source>
</evidence>
<dbReference type="GO" id="GO:0032543">
    <property type="term" value="P:mitochondrial translation"/>
    <property type="evidence" value="ECO:0007669"/>
    <property type="project" value="TreeGrafter"/>
</dbReference>
<feature type="compositionally biased region" description="Acidic residues" evidence="14">
    <location>
        <begin position="1114"/>
        <end position="1131"/>
    </location>
</feature>
<dbReference type="GO" id="GO:0005759">
    <property type="term" value="C:mitochondrial matrix"/>
    <property type="evidence" value="ECO:0007669"/>
    <property type="project" value="UniProtKB-SubCell"/>
</dbReference>
<dbReference type="Proteomes" id="UP000053268">
    <property type="component" value="Unassembled WGS sequence"/>
</dbReference>
<dbReference type="PROSITE" id="PS00178">
    <property type="entry name" value="AA_TRNA_LIGASE_I"/>
    <property type="match status" value="1"/>
</dbReference>
<evidence type="ECO:0000256" key="2">
    <source>
        <dbReference type="ARBA" id="ARBA00005594"/>
    </source>
</evidence>
<keyword evidence="7 13" id="KW-0067">ATP-binding</keyword>
<dbReference type="FunFam" id="3.40.50.620:FF:000003">
    <property type="entry name" value="Leucine--tRNA ligase"/>
    <property type="match status" value="1"/>
</dbReference>
<evidence type="ECO:0000256" key="11">
    <source>
        <dbReference type="ARBA" id="ARBA00030520"/>
    </source>
</evidence>
<dbReference type="PANTHER" id="PTHR43740">
    <property type="entry name" value="LEUCYL-TRNA SYNTHETASE"/>
    <property type="match status" value="1"/>
</dbReference>
<name>A0A194PNE2_PAPXU</name>
<keyword evidence="6 13" id="KW-0547">Nucleotide-binding</keyword>
<feature type="compositionally biased region" description="Basic residues" evidence="14">
    <location>
        <begin position="1064"/>
        <end position="1076"/>
    </location>
</feature>
<evidence type="ECO:0000256" key="6">
    <source>
        <dbReference type="ARBA" id="ARBA00022741"/>
    </source>
</evidence>
<protein>
    <recommendedName>
        <fullName evidence="4">leucine--tRNA ligase</fullName>
        <ecNumber evidence="4">6.1.1.4</ecNumber>
    </recommendedName>
    <alternativeName>
        <fullName evidence="11">Leucyl-tRNA synthetase</fullName>
    </alternativeName>
</protein>
<dbReference type="GO" id="GO:0006429">
    <property type="term" value="P:leucyl-tRNA aminoacylation"/>
    <property type="evidence" value="ECO:0007669"/>
    <property type="project" value="InterPro"/>
</dbReference>
<feature type="domain" description="Methionyl/Valyl/Leucyl/Isoleucyl-tRNA synthetase anticodon-binding" evidence="16">
    <location>
        <begin position="727"/>
        <end position="783"/>
    </location>
</feature>
<evidence type="ECO:0000256" key="10">
    <source>
        <dbReference type="ARBA" id="ARBA00023146"/>
    </source>
</evidence>
<dbReference type="InterPro" id="IPR001412">
    <property type="entry name" value="aa-tRNA-synth_I_CS"/>
</dbReference>
<dbReference type="Pfam" id="PF09745">
    <property type="entry name" value="NSRP1_N"/>
    <property type="match status" value="1"/>
</dbReference>
<feature type="compositionally biased region" description="Basic and acidic residues" evidence="14">
    <location>
        <begin position="1092"/>
        <end position="1103"/>
    </location>
</feature>
<dbReference type="InterPro" id="IPR014729">
    <property type="entry name" value="Rossmann-like_a/b/a_fold"/>
</dbReference>
<feature type="region of interest" description="Disordered" evidence="14">
    <location>
        <begin position="1027"/>
        <end position="1172"/>
    </location>
</feature>
<dbReference type="InterPro" id="IPR002302">
    <property type="entry name" value="Leu-tRNA-ligase"/>
</dbReference>
<dbReference type="Pfam" id="PF08264">
    <property type="entry name" value="Anticodon_1"/>
    <property type="match status" value="1"/>
</dbReference>
<feature type="compositionally biased region" description="Basic and acidic residues" evidence="14">
    <location>
        <begin position="1027"/>
        <end position="1054"/>
    </location>
</feature>
<dbReference type="GO" id="GO:0000381">
    <property type="term" value="P:regulation of alternative mRNA splicing, via spliceosome"/>
    <property type="evidence" value="ECO:0007669"/>
    <property type="project" value="InterPro"/>
</dbReference>
<evidence type="ECO:0000256" key="1">
    <source>
        <dbReference type="ARBA" id="ARBA00004305"/>
    </source>
</evidence>
<evidence type="ECO:0000256" key="12">
    <source>
        <dbReference type="ARBA" id="ARBA00047469"/>
    </source>
</evidence>
<keyword evidence="9" id="KW-0175">Coiled coil</keyword>
<proteinExistence type="inferred from homology"/>
<dbReference type="PRINTS" id="PR00985">
    <property type="entry name" value="TRNASYNTHLEU"/>
</dbReference>
<dbReference type="EC" id="6.1.1.4" evidence="4"/>
<dbReference type="InterPro" id="IPR018612">
    <property type="entry name" value="NSRP1_N"/>
</dbReference>
<evidence type="ECO:0000256" key="7">
    <source>
        <dbReference type="ARBA" id="ARBA00022840"/>
    </source>
</evidence>
<dbReference type="GO" id="GO:0002161">
    <property type="term" value="F:aminoacyl-tRNA deacylase activity"/>
    <property type="evidence" value="ECO:0007669"/>
    <property type="project" value="InterPro"/>
</dbReference>
<comment type="subcellular location">
    <subcellularLocation>
        <location evidence="1">Mitochondrion matrix</location>
    </subcellularLocation>
</comment>
<comment type="catalytic activity">
    <reaction evidence="12">
        <text>tRNA(Leu) + L-leucine + ATP = L-leucyl-tRNA(Leu) + AMP + diphosphate</text>
        <dbReference type="Rhea" id="RHEA:11688"/>
        <dbReference type="Rhea" id="RHEA-COMP:9613"/>
        <dbReference type="Rhea" id="RHEA-COMP:9622"/>
        <dbReference type="ChEBI" id="CHEBI:30616"/>
        <dbReference type="ChEBI" id="CHEBI:33019"/>
        <dbReference type="ChEBI" id="CHEBI:57427"/>
        <dbReference type="ChEBI" id="CHEBI:78442"/>
        <dbReference type="ChEBI" id="CHEBI:78494"/>
        <dbReference type="ChEBI" id="CHEBI:456215"/>
        <dbReference type="EC" id="6.1.1.4"/>
    </reaction>
</comment>
<feature type="domain" description="Aminoacyl-tRNA synthetase class Ia" evidence="15">
    <location>
        <begin position="392"/>
        <end position="566"/>
    </location>
</feature>
<dbReference type="InterPro" id="IPR013155">
    <property type="entry name" value="M/V/L/I-tRNA-synth_anticd-bd"/>
</dbReference>
<dbReference type="CDD" id="cd00812">
    <property type="entry name" value="LeuRS_core"/>
    <property type="match status" value="1"/>
</dbReference>
<dbReference type="EMBL" id="KQ459597">
    <property type="protein sequence ID" value="KPI94837.1"/>
    <property type="molecule type" value="Genomic_DNA"/>
</dbReference>
<evidence type="ECO:0000256" key="4">
    <source>
        <dbReference type="ARBA" id="ARBA00013164"/>
    </source>
</evidence>
<keyword evidence="10 13" id="KW-0030">Aminoacyl-tRNA synthetase</keyword>
<evidence type="ECO:0000256" key="8">
    <source>
        <dbReference type="ARBA" id="ARBA00022917"/>
    </source>
</evidence>
<dbReference type="SUPFAM" id="SSF50677">
    <property type="entry name" value="ValRS/IleRS/LeuRS editing domain"/>
    <property type="match status" value="1"/>
</dbReference>
<dbReference type="InterPro" id="IPR002300">
    <property type="entry name" value="aa-tRNA-synth_Ia"/>
</dbReference>
<dbReference type="SUPFAM" id="SSF47323">
    <property type="entry name" value="Anticodon-binding domain of a subclass of class I aminoacyl-tRNA synthetases"/>
    <property type="match status" value="1"/>
</dbReference>
<evidence type="ECO:0000313" key="19">
    <source>
        <dbReference type="Proteomes" id="UP000053268"/>
    </source>
</evidence>
<dbReference type="GO" id="GO:0005524">
    <property type="term" value="F:ATP binding"/>
    <property type="evidence" value="ECO:0007669"/>
    <property type="project" value="UniProtKB-KW"/>
</dbReference>
<sequence>MRIPGCVLNLRRGSLKICKRFNGSLGLWIEDISTETKLKIEKHWCKNVQSKNSNVNDAPYYVLPMFPYPSGNLHMGHVRVYSISDTIAKFHRMNGKNVVHPIGWDAFGLPAENAALERNIPPQNWTKSNISTMKEQLFDLGFNFDWDKEISTCDPSYYKWTQYIFLKLFENGLAYQSKASAKVNWDPVDKTVLADEQVDDNGCSWRSGAKVEKKVLTQWFIKTTKYAKQLYDGLNNKNLENWKDIINLQKHWIGECNGISVTFKVTVGDIVKSFDVWTSEPYKLLHGEFLTMQKDNIILDEYLKDKSLIIKCINPVTNCEMPIYVTNNVNYPEGQEVYIACPSIDFEDRKISLDLGISFEQATKNINIDNENQKAIDIALSVNVGGHFVSSKLKDWLISRQRYWGTPIPIIHCPKCGIVPVPYNDLPITLPENESLEFGSPSLKNMKDWMTCKCPKCSGTATRETDTMDTFVDSSWYFYRFLDHDNINMPFSKEKIKDFTPVHCYIGGKEHAALHLYYARFMRYFLHSLGWTMEPEPFKKLLVQGMIMGQSYKIKASGKYIPPEDVEKVGKEYKEKSTGEPVLVQWEKMSKSKYNGENPKRLLTSYGCDTTRLLMLADVPPATSRHWSDATLPGVLNWQHRLWITIRDFLKYRNNPDIRQNYMSKEMEDLDTKIWNARNYFNATATYHFKYTQKLSVGISRLQSLTNVLRNNVPAEVIANSKEYELALASLIIMLTPVTPHFCSELWAGFLSAPNRLNNNTAIIDWQKSVLQQQWPQVDNNFELSFLCKVDGADRCDLKIRADELNKINEEKALQMMLEQEPVAKRIARGIVKTKYELFPNCRAILYGLILSEKSKIKQPTFQATRNVFGDDTDSDEEPKKKLVLLRPSDNINRQSKISQEKAINEDPTVYQYDEIYDSMISKKEEKKEKSKEQKKPKYIDNLMKAANKRKIENERRLERQIQKEREKEGDEFADKEVFVTSAYKQKLEELSKEEEKEKYEEYLESIGDVTKQKDLGGFYRHLYEQKLGTDKPDIKDEKVQSSDVKVEDEKSEIKVSNIDKTQTSKKRNYRKRKSSDHKNMSEGEIDDSDEEINRYNLEEIRNSKKSKQIDTNIDADSDFSIDDDSSDEENDKSKNDEEKSAKQKDISKQDTSPEKEVKTVKSEETNEQVKDKLEPPVVKKIDIWKKRTVGEVFEQALKRYYERKANRGF</sequence>
<dbReference type="AlphaFoldDB" id="A0A194PNE2"/>
<comment type="similarity">
    <text evidence="2 13">Belongs to the class-I aminoacyl-tRNA synthetase family.</text>
</comment>
<organism evidence="18 19">
    <name type="scientific">Papilio xuthus</name>
    <name type="common">Asian swallowtail butterfly</name>
    <dbReference type="NCBI Taxonomy" id="66420"/>
    <lineage>
        <taxon>Eukaryota</taxon>
        <taxon>Metazoa</taxon>
        <taxon>Ecdysozoa</taxon>
        <taxon>Arthropoda</taxon>
        <taxon>Hexapoda</taxon>
        <taxon>Insecta</taxon>
        <taxon>Pterygota</taxon>
        <taxon>Neoptera</taxon>
        <taxon>Endopterygota</taxon>
        <taxon>Lepidoptera</taxon>
        <taxon>Glossata</taxon>
        <taxon>Ditrysia</taxon>
        <taxon>Papilionoidea</taxon>
        <taxon>Papilionidae</taxon>
        <taxon>Papilioninae</taxon>
        <taxon>Papilio</taxon>
    </lineage>
</organism>
<evidence type="ECO:0000256" key="14">
    <source>
        <dbReference type="SAM" id="MobiDB-lite"/>
    </source>
</evidence>
<accession>A0A194PNE2</accession>
<dbReference type="GO" id="GO:0004823">
    <property type="term" value="F:leucine-tRNA ligase activity"/>
    <property type="evidence" value="ECO:0007669"/>
    <property type="project" value="UniProtKB-EC"/>
</dbReference>
<comment type="similarity">
    <text evidence="3">Belongs to the NSRP1 family.</text>
</comment>
<dbReference type="Pfam" id="PF00133">
    <property type="entry name" value="tRNA-synt_1"/>
    <property type="match status" value="2"/>
</dbReference>
<dbReference type="InterPro" id="IPR009080">
    <property type="entry name" value="tRNAsynth_Ia_anticodon-bd"/>
</dbReference>
<dbReference type="Gene3D" id="3.40.50.620">
    <property type="entry name" value="HUPs"/>
    <property type="match status" value="2"/>
</dbReference>
<dbReference type="Gene3D" id="1.10.730.10">
    <property type="entry name" value="Isoleucyl-tRNA Synthetase, Domain 1"/>
    <property type="match status" value="2"/>
</dbReference>
<evidence type="ECO:0000256" key="5">
    <source>
        <dbReference type="ARBA" id="ARBA00022598"/>
    </source>
</evidence>
<evidence type="ECO:0000256" key="9">
    <source>
        <dbReference type="ARBA" id="ARBA00023054"/>
    </source>
</evidence>
<gene>
    <name evidence="18" type="ORF">RR46_11841</name>
</gene>
<feature type="compositionally biased region" description="Basic and acidic residues" evidence="14">
    <location>
        <begin position="1132"/>
        <end position="1172"/>
    </location>
</feature>
<evidence type="ECO:0000256" key="3">
    <source>
        <dbReference type="ARBA" id="ARBA00010126"/>
    </source>
</evidence>
<evidence type="ECO:0000259" key="15">
    <source>
        <dbReference type="Pfam" id="PF00133"/>
    </source>
</evidence>
<feature type="domain" description="Nuclear speckle splicing regulatory protein 1 N-terminal" evidence="17">
    <location>
        <begin position="898"/>
        <end position="1013"/>
    </location>
</feature>
<evidence type="ECO:0000259" key="16">
    <source>
        <dbReference type="Pfam" id="PF08264"/>
    </source>
</evidence>